<dbReference type="SMART" id="SM00382">
    <property type="entry name" value="AAA"/>
    <property type="match status" value="1"/>
</dbReference>
<dbReference type="Gene3D" id="1.10.8.60">
    <property type="match status" value="1"/>
</dbReference>
<dbReference type="InterPro" id="IPR058031">
    <property type="entry name" value="AAA_lid_NorR"/>
</dbReference>
<gene>
    <name evidence="9" type="ORF">EG028_09260</name>
</gene>
<dbReference type="Pfam" id="PF13185">
    <property type="entry name" value="GAF_2"/>
    <property type="match status" value="1"/>
</dbReference>
<feature type="domain" description="Sigma-54 factor interaction" evidence="8">
    <location>
        <begin position="757"/>
        <end position="986"/>
    </location>
</feature>
<dbReference type="SMART" id="SM00065">
    <property type="entry name" value="GAF"/>
    <property type="match status" value="2"/>
</dbReference>
<proteinExistence type="predicted"/>
<dbReference type="OrthoDB" id="9782110at2"/>
<dbReference type="EMBL" id="RMBX01000004">
    <property type="protein sequence ID" value="RPD41495.1"/>
    <property type="molecule type" value="Genomic_DNA"/>
</dbReference>
<dbReference type="Gene3D" id="1.10.10.60">
    <property type="entry name" value="Homeodomain-like"/>
    <property type="match status" value="1"/>
</dbReference>
<keyword evidence="2" id="KW-0067">ATP-binding</keyword>
<dbReference type="AlphaFoldDB" id="A0A3N4MDI5"/>
<dbReference type="InterPro" id="IPR003018">
    <property type="entry name" value="GAF"/>
</dbReference>
<keyword evidence="3" id="KW-0805">Transcription regulation</keyword>
<dbReference type="Gene3D" id="3.30.450.40">
    <property type="match status" value="4"/>
</dbReference>
<comment type="caution">
    <text evidence="9">The sequence shown here is derived from an EMBL/GenBank/DDBJ whole genome shotgun (WGS) entry which is preliminary data.</text>
</comment>
<dbReference type="GO" id="GO:0006355">
    <property type="term" value="P:regulation of DNA-templated transcription"/>
    <property type="evidence" value="ECO:0007669"/>
    <property type="project" value="InterPro"/>
</dbReference>
<dbReference type="InterPro" id="IPR009057">
    <property type="entry name" value="Homeodomain-like_sf"/>
</dbReference>
<evidence type="ECO:0000256" key="6">
    <source>
        <dbReference type="ARBA" id="ARBA00023163"/>
    </source>
</evidence>
<dbReference type="PROSITE" id="PS50045">
    <property type="entry name" value="SIGMA54_INTERACT_4"/>
    <property type="match status" value="1"/>
</dbReference>
<dbReference type="GO" id="GO:0043565">
    <property type="term" value="F:sequence-specific DNA binding"/>
    <property type="evidence" value="ECO:0007669"/>
    <property type="project" value="InterPro"/>
</dbReference>
<evidence type="ECO:0000313" key="9">
    <source>
        <dbReference type="EMBL" id="RPD41495.1"/>
    </source>
</evidence>
<sequence>MSTMKSTTAARPPRMAHISADAPGGPEDRIILLETERRILLELGNEITKAREKTDLISVFSSKIRELFPFSHAIVTLINDDGQTYTPFLLDPDSSPIQHHALYPTLVASRFPLKGPFIERILENGRPTVFILEEIMHHPENPPFLKVNYEGGVRALMMTPLKDKDQVIGFLHTYALDAAGFTEEFKNIIAAIAPQISSAVANIKKNEAIAHTESINEVLLSLSNDMVKVRDRQDLMKVISSGLKEIVPFSRSMITVMHEKEEYYKAYLIDSEARQKELTDSGDVLRMSSPAEDGIYDIASLYYKPLVFDMRSFDLEAAPLWFKLHYEAGAREMIIKILGTNGSAQYSLMLFACQAGTFGTEAVNIVNRISSQLLSIVSNISANEEILLRENEKSFLLEFSNDIAAVRSKADLAEAVRKSLKKLSTLDGYVIRKLNDDQVTSTTYLYDTSIANDEDEMVREMLTAKLPVEDGLQNRVLNSEIPLLFSVNAEIARGNTARYLHLWKKIGFKTVVGYRLRTGEQNLGILWLGLEEINMPLLRGICAQISIAMYNIMANEEILRREKEQSFLLEFSNDIAAIRTKEELHVAISNVLQKVLNIKMAIIRIIEDDGVTLSPYLVDENMLQDPESTFKSLVARVLDIHDPLNAGVLNSEGPIIFNVAAEAEKGTDRPVVQFWKSTGLKHAFGAPLRAGNTNLGVLWLLMDDFNLTILKGICAQISIAIANILANEKVLAYKQNLEIENDYLKEQIKTIYNFSEIVGSGAQMQKVYHLITQVAETASTVLLTGETGTGKELIARAIHNASPRKNKLMVKVNCAALPTHLIESELFGHEKGAFTGAIDRRIGKFELAHQSTLFLDEIGEMPPELQVKLLRVLQEREFERIGGRSTIKVDVRIIAATNRNLEAEVQAGRFRSDLYYRLNVFPIHLPPLRERLEDIEPLANSFISKFSKNIGKKVSGISTKVLKQLKSYEWPGNVRELEHQIERGILLSDGDILKEIQLPRHHQEESGNAPVSSPKTLEHIERAYIIEVLKRCGGKVSGAGGAAEILELPGTTLHSKMKKLGISKTDYTVR</sequence>
<evidence type="ECO:0000256" key="7">
    <source>
        <dbReference type="SAM" id="MobiDB-lite"/>
    </source>
</evidence>
<evidence type="ECO:0000256" key="1">
    <source>
        <dbReference type="ARBA" id="ARBA00022741"/>
    </source>
</evidence>
<keyword evidence="5" id="KW-0010">Activator</keyword>
<reference evidence="10" key="1">
    <citation type="submission" date="2018-11" db="EMBL/GenBank/DDBJ databases">
        <title>Chitinophaga lutea sp.nov., isolate from arsenic contaminated soil.</title>
        <authorList>
            <person name="Zong Y."/>
        </authorList>
    </citation>
    <scope>NUCLEOTIDE SEQUENCE [LARGE SCALE GENOMIC DNA]</scope>
    <source>
        <strain evidence="10">YLT18</strain>
    </source>
</reference>
<keyword evidence="1" id="KW-0547">Nucleotide-binding</keyword>
<dbReference type="Pfam" id="PF02954">
    <property type="entry name" value="HTH_8"/>
    <property type="match status" value="1"/>
</dbReference>
<dbReference type="Pfam" id="PF25601">
    <property type="entry name" value="AAA_lid_14"/>
    <property type="match status" value="1"/>
</dbReference>
<dbReference type="InterPro" id="IPR025944">
    <property type="entry name" value="Sigma_54_int_dom_CS"/>
</dbReference>
<dbReference type="Pfam" id="PF00158">
    <property type="entry name" value="Sigma54_activat"/>
    <property type="match status" value="1"/>
</dbReference>
<dbReference type="FunFam" id="3.40.50.300:FF:000006">
    <property type="entry name" value="DNA-binding transcriptional regulator NtrC"/>
    <property type="match status" value="1"/>
</dbReference>
<dbReference type="CDD" id="cd00009">
    <property type="entry name" value="AAA"/>
    <property type="match status" value="1"/>
</dbReference>
<evidence type="ECO:0000256" key="5">
    <source>
        <dbReference type="ARBA" id="ARBA00023159"/>
    </source>
</evidence>
<evidence type="ECO:0000313" key="10">
    <source>
        <dbReference type="Proteomes" id="UP000279089"/>
    </source>
</evidence>
<protein>
    <submittedName>
        <fullName evidence="9">AAA family ATPase</fullName>
    </submittedName>
</protein>
<dbReference type="PANTHER" id="PTHR32071:SF117">
    <property type="entry name" value="PTS-DEPENDENT DIHYDROXYACETONE KINASE OPERON REGULATORY PROTEIN-RELATED"/>
    <property type="match status" value="1"/>
</dbReference>
<dbReference type="PROSITE" id="PS00688">
    <property type="entry name" value="SIGMA54_INTERACT_3"/>
    <property type="match status" value="1"/>
</dbReference>
<evidence type="ECO:0000256" key="2">
    <source>
        <dbReference type="ARBA" id="ARBA00022840"/>
    </source>
</evidence>
<evidence type="ECO:0000256" key="3">
    <source>
        <dbReference type="ARBA" id="ARBA00023015"/>
    </source>
</evidence>
<dbReference type="PANTHER" id="PTHR32071">
    <property type="entry name" value="TRANSCRIPTIONAL REGULATORY PROTEIN"/>
    <property type="match status" value="1"/>
</dbReference>
<dbReference type="GO" id="GO:0005524">
    <property type="term" value="F:ATP binding"/>
    <property type="evidence" value="ECO:0007669"/>
    <property type="project" value="UniProtKB-KW"/>
</dbReference>
<feature type="region of interest" description="Disordered" evidence="7">
    <location>
        <begin position="1"/>
        <end position="23"/>
    </location>
</feature>
<keyword evidence="4" id="KW-0238">DNA-binding</keyword>
<keyword evidence="6" id="KW-0804">Transcription</keyword>
<dbReference type="SUPFAM" id="SSF46689">
    <property type="entry name" value="Homeodomain-like"/>
    <property type="match status" value="1"/>
</dbReference>
<evidence type="ECO:0000256" key="4">
    <source>
        <dbReference type="ARBA" id="ARBA00023125"/>
    </source>
</evidence>
<dbReference type="Proteomes" id="UP000279089">
    <property type="component" value="Unassembled WGS sequence"/>
</dbReference>
<dbReference type="SUPFAM" id="SSF52540">
    <property type="entry name" value="P-loop containing nucleoside triphosphate hydrolases"/>
    <property type="match status" value="1"/>
</dbReference>
<dbReference type="InterPro" id="IPR027417">
    <property type="entry name" value="P-loop_NTPase"/>
</dbReference>
<dbReference type="InterPro" id="IPR002197">
    <property type="entry name" value="HTH_Fis"/>
</dbReference>
<dbReference type="InterPro" id="IPR029016">
    <property type="entry name" value="GAF-like_dom_sf"/>
</dbReference>
<dbReference type="InterPro" id="IPR002078">
    <property type="entry name" value="Sigma_54_int"/>
</dbReference>
<dbReference type="InterPro" id="IPR003593">
    <property type="entry name" value="AAA+_ATPase"/>
</dbReference>
<accession>A0A3N4MDI5</accession>
<organism evidence="9 10">
    <name type="scientific">Chitinophaga barathri</name>
    <dbReference type="NCBI Taxonomy" id="1647451"/>
    <lineage>
        <taxon>Bacteria</taxon>
        <taxon>Pseudomonadati</taxon>
        <taxon>Bacteroidota</taxon>
        <taxon>Chitinophagia</taxon>
        <taxon>Chitinophagales</taxon>
        <taxon>Chitinophagaceae</taxon>
        <taxon>Chitinophaga</taxon>
    </lineage>
</organism>
<dbReference type="InterPro" id="IPR025662">
    <property type="entry name" value="Sigma_54_int_dom_ATP-bd_1"/>
</dbReference>
<keyword evidence="10" id="KW-1185">Reference proteome</keyword>
<dbReference type="Gene3D" id="3.40.50.300">
    <property type="entry name" value="P-loop containing nucleotide triphosphate hydrolases"/>
    <property type="match status" value="1"/>
</dbReference>
<name>A0A3N4MDI5_9BACT</name>
<dbReference type="PROSITE" id="PS00675">
    <property type="entry name" value="SIGMA54_INTERACT_1"/>
    <property type="match status" value="1"/>
</dbReference>
<evidence type="ECO:0000259" key="8">
    <source>
        <dbReference type="PROSITE" id="PS50045"/>
    </source>
</evidence>
<dbReference type="SUPFAM" id="SSF55781">
    <property type="entry name" value="GAF domain-like"/>
    <property type="match status" value="4"/>
</dbReference>